<evidence type="ECO:0000313" key="4">
    <source>
        <dbReference type="Proteomes" id="UP000605670"/>
    </source>
</evidence>
<keyword evidence="4" id="KW-1185">Reference proteome</keyword>
<dbReference type="SUPFAM" id="SSF53448">
    <property type="entry name" value="Nucleotide-diphospho-sugar transferases"/>
    <property type="match status" value="1"/>
</dbReference>
<gene>
    <name evidence="3" type="ORF">GCM10011366_30310</name>
</gene>
<reference evidence="3" key="2">
    <citation type="submission" date="2020-09" db="EMBL/GenBank/DDBJ databases">
        <authorList>
            <person name="Sun Q."/>
            <person name="Zhou Y."/>
        </authorList>
    </citation>
    <scope>NUCLEOTIDE SEQUENCE</scope>
    <source>
        <strain evidence="3">CGMCC 1.12160</strain>
    </source>
</reference>
<dbReference type="PANTHER" id="PTHR19136">
    <property type="entry name" value="MOLYBDENUM COFACTOR GUANYLYLTRANSFERASE"/>
    <property type="match status" value="1"/>
</dbReference>
<dbReference type="Gene3D" id="3.90.550.10">
    <property type="entry name" value="Spore Coat Polysaccharide Biosynthesis Protein SpsA, Chain A"/>
    <property type="match status" value="1"/>
</dbReference>
<keyword evidence="3" id="KW-0548">Nucleotidyltransferase</keyword>
<dbReference type="InterPro" id="IPR029044">
    <property type="entry name" value="Nucleotide-diphossugar_trans"/>
</dbReference>
<feature type="domain" description="MobA-like NTP transferase" evidence="2">
    <location>
        <begin position="7"/>
        <end position="120"/>
    </location>
</feature>
<comment type="caution">
    <text evidence="3">The sequence shown here is derived from an EMBL/GenBank/DDBJ whole genome shotgun (WGS) entry which is preliminary data.</text>
</comment>
<dbReference type="EMBL" id="BMEM01000007">
    <property type="protein sequence ID" value="GGF60408.1"/>
    <property type="molecule type" value="Genomic_DNA"/>
</dbReference>
<evidence type="ECO:0000256" key="1">
    <source>
        <dbReference type="ARBA" id="ARBA00022679"/>
    </source>
</evidence>
<evidence type="ECO:0000313" key="3">
    <source>
        <dbReference type="EMBL" id="GGF60408.1"/>
    </source>
</evidence>
<proteinExistence type="predicted"/>
<keyword evidence="1" id="KW-0808">Transferase</keyword>
<dbReference type="RefSeq" id="WP_188432248.1">
    <property type="nucleotide sequence ID" value="NZ_BAABKH010000004.1"/>
</dbReference>
<reference evidence="3" key="1">
    <citation type="journal article" date="2014" name="Int. J. Syst. Evol. Microbiol.">
        <title>Complete genome sequence of Corynebacterium casei LMG S-19264T (=DSM 44701T), isolated from a smear-ripened cheese.</title>
        <authorList>
            <consortium name="US DOE Joint Genome Institute (JGI-PGF)"/>
            <person name="Walter F."/>
            <person name="Albersmeier A."/>
            <person name="Kalinowski J."/>
            <person name="Ruckert C."/>
        </authorList>
    </citation>
    <scope>NUCLEOTIDE SEQUENCE</scope>
    <source>
        <strain evidence="3">CGMCC 1.12160</strain>
    </source>
</reference>
<sequence>MTVIDLLILAGGHGERLGGRDKAALEVAGRSLLDRVLEARQLLGGAVVVVGDTPVPEGVRRTLEDPPDGGPVAGIAAGLAALAADGGASSAPAEWVAVVAVDQPAAAPAVSALRLVLDELRGRTDAEATGEVARIDDVTAIDDVDALSHVDPTGHRQWLLALYRRTALEAAVDALPDPRHTSVRRLVGGLRWLEVERGARHVGDVDTPEDLATWEARLENPAVHDATLGRPETEG</sequence>
<dbReference type="PANTHER" id="PTHR19136:SF81">
    <property type="entry name" value="MOLYBDENUM COFACTOR GUANYLYLTRANSFERASE"/>
    <property type="match status" value="1"/>
</dbReference>
<dbReference type="Proteomes" id="UP000605670">
    <property type="component" value="Unassembled WGS sequence"/>
</dbReference>
<dbReference type="InterPro" id="IPR025877">
    <property type="entry name" value="MobA-like_NTP_Trfase"/>
</dbReference>
<name>A0A917BYH8_9MICO</name>
<accession>A0A917BYH8</accession>
<organism evidence="3 4">
    <name type="scientific">Ornithinimicrobium tianjinense</name>
    <dbReference type="NCBI Taxonomy" id="1195761"/>
    <lineage>
        <taxon>Bacteria</taxon>
        <taxon>Bacillati</taxon>
        <taxon>Actinomycetota</taxon>
        <taxon>Actinomycetes</taxon>
        <taxon>Micrococcales</taxon>
        <taxon>Ornithinimicrobiaceae</taxon>
        <taxon>Ornithinimicrobium</taxon>
    </lineage>
</organism>
<dbReference type="AlphaFoldDB" id="A0A917BYH8"/>
<evidence type="ECO:0000259" key="2">
    <source>
        <dbReference type="Pfam" id="PF12804"/>
    </source>
</evidence>
<protein>
    <submittedName>
        <fullName evidence="3">Molybdenum cofactor guanylyltransferase</fullName>
    </submittedName>
</protein>
<dbReference type="GO" id="GO:0016779">
    <property type="term" value="F:nucleotidyltransferase activity"/>
    <property type="evidence" value="ECO:0007669"/>
    <property type="project" value="UniProtKB-KW"/>
</dbReference>
<dbReference type="Pfam" id="PF12804">
    <property type="entry name" value="NTP_transf_3"/>
    <property type="match status" value="1"/>
</dbReference>